<keyword evidence="2" id="KW-1185">Reference proteome</keyword>
<dbReference type="EMBL" id="NNRM01000039">
    <property type="protein sequence ID" value="OYR23433.1"/>
    <property type="molecule type" value="Genomic_DNA"/>
</dbReference>
<sequence length="59" mass="6237">MFEATLTALREPPPPPGRCEFAALRSADNMPVDSGNVSGPQTYCRMLANGACAKLILEG</sequence>
<organism evidence="1 2">
    <name type="scientific">Brucella pseudogrignonensis</name>
    <dbReference type="NCBI Taxonomy" id="419475"/>
    <lineage>
        <taxon>Bacteria</taxon>
        <taxon>Pseudomonadati</taxon>
        <taxon>Pseudomonadota</taxon>
        <taxon>Alphaproteobacteria</taxon>
        <taxon>Hyphomicrobiales</taxon>
        <taxon>Brucellaceae</taxon>
        <taxon>Brucella/Ochrobactrum group</taxon>
        <taxon>Brucella</taxon>
    </lineage>
</organism>
<dbReference type="AlphaFoldDB" id="A0A256G8K9"/>
<reference evidence="1 2" key="1">
    <citation type="submission" date="2017-07" db="EMBL/GenBank/DDBJ databases">
        <title>Phylogenetic study on the rhizospheric bacterium Ochrobactrum sp. A44.</title>
        <authorList>
            <person name="Krzyzanowska D.M."/>
            <person name="Ossowicki A."/>
            <person name="Rajewska M."/>
            <person name="Maciag T."/>
            <person name="Kaczynski Z."/>
            <person name="Czerwicka M."/>
            <person name="Jafra S."/>
        </authorList>
    </citation>
    <scope>NUCLEOTIDE SEQUENCE [LARGE SCALE GENOMIC DNA]</scope>
    <source>
        <strain evidence="1 2">CCUG 30717</strain>
    </source>
</reference>
<accession>A0A256G8K9</accession>
<evidence type="ECO:0000313" key="2">
    <source>
        <dbReference type="Proteomes" id="UP000216188"/>
    </source>
</evidence>
<proteinExistence type="predicted"/>
<comment type="caution">
    <text evidence="1">The sequence shown here is derived from an EMBL/GenBank/DDBJ whole genome shotgun (WGS) entry which is preliminary data.</text>
</comment>
<dbReference type="STRING" id="419475.A8A54_22905"/>
<gene>
    <name evidence="1" type="ORF">CEV34_3437</name>
</gene>
<protein>
    <submittedName>
        <fullName evidence="1">Uncharacterized protein</fullName>
    </submittedName>
</protein>
<name>A0A256G8K9_9HYPH</name>
<dbReference type="Proteomes" id="UP000216188">
    <property type="component" value="Unassembled WGS sequence"/>
</dbReference>
<evidence type="ECO:0000313" key="1">
    <source>
        <dbReference type="EMBL" id="OYR23433.1"/>
    </source>
</evidence>